<keyword evidence="1" id="KW-0812">Transmembrane</keyword>
<gene>
    <name evidence="2" type="ORF">G9H71_03650</name>
</gene>
<dbReference type="Proteomes" id="UP000800981">
    <property type="component" value="Unassembled WGS sequence"/>
</dbReference>
<dbReference type="SUPFAM" id="SSF103473">
    <property type="entry name" value="MFS general substrate transporter"/>
    <property type="match status" value="1"/>
</dbReference>
<feature type="transmembrane region" description="Helical" evidence="1">
    <location>
        <begin position="44"/>
        <end position="62"/>
    </location>
</feature>
<proteinExistence type="predicted"/>
<evidence type="ECO:0000256" key="1">
    <source>
        <dbReference type="SAM" id="Phobius"/>
    </source>
</evidence>
<accession>A0ABX0GT41</accession>
<reference evidence="2 3" key="1">
    <citation type="submission" date="2020-03" db="EMBL/GenBank/DDBJ databases">
        <title>Two novel Motilibacter sp.</title>
        <authorList>
            <person name="Liu S."/>
        </authorList>
    </citation>
    <scope>NUCLEOTIDE SEQUENCE [LARGE SCALE GENOMIC DNA]</scope>
    <source>
        <strain evidence="2 3">E257</strain>
    </source>
</reference>
<dbReference type="Gene3D" id="1.20.1250.20">
    <property type="entry name" value="MFS general substrate transporter like domains"/>
    <property type="match status" value="1"/>
</dbReference>
<sequence length="80" mass="8362">MFARPYLRLTTGIVALVLAVAFEAVAVATAMPVVTDDLEGRALYAWGFSAFLVVSLVAMVLAGDLSTRFSPRAVVAGAIC</sequence>
<protein>
    <recommendedName>
        <fullName evidence="4">MFS transporter</fullName>
    </recommendedName>
</protein>
<comment type="caution">
    <text evidence="2">The sequence shown here is derived from an EMBL/GenBank/DDBJ whole genome shotgun (WGS) entry which is preliminary data.</text>
</comment>
<evidence type="ECO:0008006" key="4">
    <source>
        <dbReference type="Google" id="ProtNLM"/>
    </source>
</evidence>
<dbReference type="EMBL" id="JAANNP010000001">
    <property type="protein sequence ID" value="NHC12871.1"/>
    <property type="molecule type" value="Genomic_DNA"/>
</dbReference>
<organism evidence="2 3">
    <name type="scientific">Motilibacter deserti</name>
    <dbReference type="NCBI Taxonomy" id="2714956"/>
    <lineage>
        <taxon>Bacteria</taxon>
        <taxon>Bacillati</taxon>
        <taxon>Actinomycetota</taxon>
        <taxon>Actinomycetes</taxon>
        <taxon>Motilibacterales</taxon>
        <taxon>Motilibacteraceae</taxon>
        <taxon>Motilibacter</taxon>
    </lineage>
</organism>
<keyword evidence="1" id="KW-1133">Transmembrane helix</keyword>
<dbReference type="RefSeq" id="WP_166277948.1">
    <property type="nucleotide sequence ID" value="NZ_JAANNP010000001.1"/>
</dbReference>
<keyword evidence="3" id="KW-1185">Reference proteome</keyword>
<dbReference type="InterPro" id="IPR036259">
    <property type="entry name" value="MFS_trans_sf"/>
</dbReference>
<evidence type="ECO:0000313" key="2">
    <source>
        <dbReference type="EMBL" id="NHC12871.1"/>
    </source>
</evidence>
<name>A0ABX0GT41_9ACTN</name>
<evidence type="ECO:0000313" key="3">
    <source>
        <dbReference type="Proteomes" id="UP000800981"/>
    </source>
</evidence>
<keyword evidence="1" id="KW-0472">Membrane</keyword>